<gene>
    <name evidence="2" type="ORF">BDV41DRAFT_561033</name>
</gene>
<accession>A0A5N6WER5</accession>
<organism evidence="2 3">
    <name type="scientific">Aspergillus transmontanensis</name>
    <dbReference type="NCBI Taxonomy" id="1034304"/>
    <lineage>
        <taxon>Eukaryota</taxon>
        <taxon>Fungi</taxon>
        <taxon>Dikarya</taxon>
        <taxon>Ascomycota</taxon>
        <taxon>Pezizomycotina</taxon>
        <taxon>Eurotiomycetes</taxon>
        <taxon>Eurotiomycetidae</taxon>
        <taxon>Eurotiales</taxon>
        <taxon>Aspergillaceae</taxon>
        <taxon>Aspergillus</taxon>
        <taxon>Aspergillus subgen. Circumdati</taxon>
    </lineage>
</organism>
<feature type="signal peptide" evidence="1">
    <location>
        <begin position="1"/>
        <end position="34"/>
    </location>
</feature>
<keyword evidence="1" id="KW-0732">Signal</keyword>
<reference evidence="3" key="1">
    <citation type="submission" date="2019-04" db="EMBL/GenBank/DDBJ databases">
        <title>Friends and foes A comparative genomics studyof 23 Aspergillus species from section Flavi.</title>
        <authorList>
            <consortium name="DOE Joint Genome Institute"/>
            <person name="Kjaerbolling I."/>
            <person name="Vesth T."/>
            <person name="Frisvad J.C."/>
            <person name="Nybo J.L."/>
            <person name="Theobald S."/>
            <person name="Kildgaard S."/>
            <person name="Isbrandt T."/>
            <person name="Kuo A."/>
            <person name="Sato A."/>
            <person name="Lyhne E.K."/>
            <person name="Kogle M.E."/>
            <person name="Wiebenga A."/>
            <person name="Kun R.S."/>
            <person name="Lubbers R.J."/>
            <person name="Makela M.R."/>
            <person name="Barry K."/>
            <person name="Chovatia M."/>
            <person name="Clum A."/>
            <person name="Daum C."/>
            <person name="Haridas S."/>
            <person name="He G."/>
            <person name="LaButti K."/>
            <person name="Lipzen A."/>
            <person name="Mondo S."/>
            <person name="Riley R."/>
            <person name="Salamov A."/>
            <person name="Simmons B.A."/>
            <person name="Magnuson J.K."/>
            <person name="Henrissat B."/>
            <person name="Mortensen U.H."/>
            <person name="Larsen T.O."/>
            <person name="Devries R.P."/>
            <person name="Grigoriev I.V."/>
            <person name="Machida M."/>
            <person name="Baker S.E."/>
            <person name="Andersen M.R."/>
        </authorList>
    </citation>
    <scope>NUCLEOTIDE SEQUENCE [LARGE SCALE GENOMIC DNA]</scope>
    <source>
        <strain evidence="3">CBS 130015</strain>
    </source>
</reference>
<evidence type="ECO:0000256" key="1">
    <source>
        <dbReference type="SAM" id="SignalP"/>
    </source>
</evidence>
<dbReference type="EMBL" id="ML738298">
    <property type="protein sequence ID" value="KAE8318309.1"/>
    <property type="molecule type" value="Genomic_DNA"/>
</dbReference>
<dbReference type="AlphaFoldDB" id="A0A5N6WER5"/>
<proteinExistence type="predicted"/>
<feature type="chain" id="PRO_5025056694" evidence="1">
    <location>
        <begin position="35"/>
        <end position="344"/>
    </location>
</feature>
<keyword evidence="3" id="KW-1185">Reference proteome</keyword>
<protein>
    <submittedName>
        <fullName evidence="2">Uncharacterized protein</fullName>
    </submittedName>
</protein>
<evidence type="ECO:0000313" key="3">
    <source>
        <dbReference type="Proteomes" id="UP000325433"/>
    </source>
</evidence>
<sequence length="344" mass="36664">MFLNLSAFLAAQLLISVYLLIIATLAIQLETGEAANIRYRDISTTYRAYKLCLDCVGEHCYSTEGPYTKIYSCEFGVSVSGLVYSCPDVNLDQIPFWPAPDNAPGGYTYNVGKITKKQLQIENQAEVCVNNVTKLGQLSTAQERTDYLQACLCCEMSAIVASYVSINSLTTYGLDNLTNICLITRRIWDTCPNTKPTLITANFWSENLLGPLDWDACAPYLQQYDRAGTLGFGAAAAGGAQNFYEPGSIPKNGTGMLTNTGGVISTPVSGSSFTWTLGSTTHPLTAAASSTATPSATRECTATACQGVQKTGGGESIAAVHLRPGILLAGTLIGLWAAWVGSCM</sequence>
<evidence type="ECO:0000313" key="2">
    <source>
        <dbReference type="EMBL" id="KAE8318309.1"/>
    </source>
</evidence>
<name>A0A5N6WER5_9EURO</name>
<dbReference type="Proteomes" id="UP000325433">
    <property type="component" value="Unassembled WGS sequence"/>
</dbReference>